<dbReference type="SMART" id="SM00248">
    <property type="entry name" value="ANK"/>
    <property type="match status" value="8"/>
</dbReference>
<dbReference type="InterPro" id="IPR002110">
    <property type="entry name" value="Ankyrin_rpt"/>
</dbReference>
<proteinExistence type="predicted"/>
<feature type="compositionally biased region" description="Low complexity" evidence="2">
    <location>
        <begin position="1093"/>
        <end position="1107"/>
    </location>
</feature>
<dbReference type="Gene3D" id="1.25.40.20">
    <property type="entry name" value="Ankyrin repeat-containing domain"/>
    <property type="match status" value="3"/>
</dbReference>
<dbReference type="Pfam" id="PF12796">
    <property type="entry name" value="Ank_2"/>
    <property type="match status" value="1"/>
</dbReference>
<organism evidence="3 4">
    <name type="scientific">Diatrype stigma</name>
    <dbReference type="NCBI Taxonomy" id="117547"/>
    <lineage>
        <taxon>Eukaryota</taxon>
        <taxon>Fungi</taxon>
        <taxon>Dikarya</taxon>
        <taxon>Ascomycota</taxon>
        <taxon>Pezizomycotina</taxon>
        <taxon>Sordariomycetes</taxon>
        <taxon>Xylariomycetidae</taxon>
        <taxon>Xylariales</taxon>
        <taxon>Diatrypaceae</taxon>
        <taxon>Diatrype</taxon>
    </lineage>
</organism>
<gene>
    <name evidence="3" type="ORF">SLS62_007506</name>
</gene>
<dbReference type="SUPFAM" id="SSF48403">
    <property type="entry name" value="Ankyrin repeat"/>
    <property type="match status" value="2"/>
</dbReference>
<feature type="region of interest" description="Disordered" evidence="2">
    <location>
        <begin position="1013"/>
        <end position="1124"/>
    </location>
</feature>
<evidence type="ECO:0000313" key="4">
    <source>
        <dbReference type="Proteomes" id="UP001320420"/>
    </source>
</evidence>
<dbReference type="PANTHER" id="PTHR46224">
    <property type="entry name" value="ANKYRIN REPEAT FAMILY PROTEIN"/>
    <property type="match status" value="1"/>
</dbReference>
<dbReference type="AlphaFoldDB" id="A0AAN9YQM8"/>
<dbReference type="InterPro" id="IPR051616">
    <property type="entry name" value="Cul2-RING_E3_ligase_SR"/>
</dbReference>
<keyword evidence="1" id="KW-0040">ANK repeat</keyword>
<dbReference type="Proteomes" id="UP001320420">
    <property type="component" value="Unassembled WGS sequence"/>
</dbReference>
<dbReference type="PROSITE" id="PS50088">
    <property type="entry name" value="ANK_REPEAT"/>
    <property type="match status" value="1"/>
</dbReference>
<reference evidence="3 4" key="1">
    <citation type="submission" date="2024-02" db="EMBL/GenBank/DDBJ databases">
        <title>De novo assembly and annotation of 12 fungi associated with fruit tree decline syndrome in Ontario, Canada.</title>
        <authorList>
            <person name="Sulman M."/>
            <person name="Ellouze W."/>
            <person name="Ilyukhin E."/>
        </authorList>
    </citation>
    <scope>NUCLEOTIDE SEQUENCE [LARGE SCALE GENOMIC DNA]</scope>
    <source>
        <strain evidence="3 4">M11/M66-122</strain>
    </source>
</reference>
<dbReference type="InterPro" id="IPR036770">
    <property type="entry name" value="Ankyrin_rpt-contain_sf"/>
</dbReference>
<accession>A0AAN9YQM8</accession>
<sequence>MLIIIKENRIWAEELMSYHSSRSDGAFSYKEATAVLSDIADGVITDATPGLVRTLLDAYDADVCFQRRKSNNLLKKMINQDQLGLRSNLLQNATRNCSDQMLLLLAQKADEVALNQALPIAIMQVDQAKVEVLLARGADASPLCDEFLNVIERCSDQFLSPLLIQVRGVCQKCRDQALVRMAAVGHQGKVAMLLRKSANVAHDKAAALREAIRNRRPDIANAIVAHPPMRGHQDLLDLAVGDAYDFDQTQTLKMCLQAGAVGPKTGMTLLSAVEKEQWDLANLIIQYGSSLGFETRLPITLVVMRGQIGLLKAILGRQPTKSVLEEAIIEATKLNNIPTAHHIIDLLLTAGLRGDAVSETLVRVLNGTTFATDDHSRCQLVHLLLSKGDADVNIKGGRSLVQATEQGFLNILKLLVQYRPSMESLQAALASAAMLSDADFAKASIATVIGAKSKSSPDRERLLAAAVVESAKSHRMDLLECLSQYKFSPTTILAGFAALTSTGTGWASPSGLPVVQFLLDQGASGRIVDKAFSQAVLLLEFDAVNLLSTSIGPRTLSEALRGLVEEHSQRWMCPDNRYLWVIHFLLEWGARGEPVDLALLYAVQGYVEARASEELLDTLLVVGRANVNFRFGEALKIAVRYGNPLLLQKLASYGANKEVLTHTFSDAIMSPLDEDVVISLINTLATVDGKDNRPDFRAVSSNGYPPVANCLCVHPEAAKLIRRLAELGCNIDAIFEDYLYDVLEPVTPLAWAMCPREGRSPISPSVIEALIKAKAPASQTTPLILAAQHGRDDAVSLLLKAEADSYRRDCFDRSALFYASEIGALDSIRALLKAKFKVNDGSLHEAARNLHAEAVALLVKYKHDVNFPSTAHDGRTPIQEMAYGCDGTRNVMDIELTIEALEKGKVDFLGKWRGRKNALFLALDNPQPCAVTQALLEKMWSVLNHEDNVFEAADPHTRVRYFMSPTIYLAKHHRHDDDDGRELLLLRLLQAKQCQDRFYAELGAAQPAGAVGLPDAVAKADKRRRDEEEKRRARQREHDEKMRHDRDKLAQKMQQSAAVLHHTQMHQQGQMRNPQQQQQQLQARIPRKALAKRQGQQQQQQPQQQQRLWREQQEVNPQFYRKAA</sequence>
<feature type="repeat" description="ANK" evidence="1">
    <location>
        <begin position="778"/>
        <end position="810"/>
    </location>
</feature>
<name>A0AAN9YQM8_9PEZI</name>
<feature type="compositionally biased region" description="Low complexity" evidence="2">
    <location>
        <begin position="1065"/>
        <end position="1082"/>
    </location>
</feature>
<evidence type="ECO:0000313" key="3">
    <source>
        <dbReference type="EMBL" id="KAK7750530.1"/>
    </source>
</evidence>
<dbReference type="PANTHER" id="PTHR46224:SF64">
    <property type="entry name" value="IQ MOTIF AND ANKYRIN REPEAT DOMAIN-CONTAINING PROTEIN 1"/>
    <property type="match status" value="1"/>
</dbReference>
<dbReference type="EMBL" id="JAKJXP020000062">
    <property type="protein sequence ID" value="KAK7750530.1"/>
    <property type="molecule type" value="Genomic_DNA"/>
</dbReference>
<feature type="compositionally biased region" description="Basic and acidic residues" evidence="2">
    <location>
        <begin position="1018"/>
        <end position="1050"/>
    </location>
</feature>
<comment type="caution">
    <text evidence="3">The sequence shown here is derived from an EMBL/GenBank/DDBJ whole genome shotgun (WGS) entry which is preliminary data.</text>
</comment>
<evidence type="ECO:0000256" key="1">
    <source>
        <dbReference type="PROSITE-ProRule" id="PRU00023"/>
    </source>
</evidence>
<protein>
    <submittedName>
        <fullName evidence="3">Uncharacterized protein</fullName>
    </submittedName>
</protein>
<evidence type="ECO:0000256" key="2">
    <source>
        <dbReference type="SAM" id="MobiDB-lite"/>
    </source>
</evidence>
<keyword evidence="4" id="KW-1185">Reference proteome</keyword>